<evidence type="ECO:0000256" key="6">
    <source>
        <dbReference type="ARBA" id="ARBA00022989"/>
    </source>
</evidence>
<evidence type="ECO:0000256" key="5">
    <source>
        <dbReference type="ARBA" id="ARBA00022692"/>
    </source>
</evidence>
<evidence type="ECO:0000256" key="2">
    <source>
        <dbReference type="ARBA" id="ARBA00008335"/>
    </source>
</evidence>
<dbReference type="SUPFAM" id="SSF103473">
    <property type="entry name" value="MFS general substrate transporter"/>
    <property type="match status" value="1"/>
</dbReference>
<dbReference type="InterPro" id="IPR020846">
    <property type="entry name" value="MFS_dom"/>
</dbReference>
<evidence type="ECO:0000259" key="9">
    <source>
        <dbReference type="PROSITE" id="PS50850"/>
    </source>
</evidence>
<evidence type="ECO:0000256" key="4">
    <source>
        <dbReference type="ARBA" id="ARBA00022475"/>
    </source>
</evidence>
<evidence type="ECO:0000313" key="11">
    <source>
        <dbReference type="Proteomes" id="UP000280792"/>
    </source>
</evidence>
<keyword evidence="3" id="KW-0813">Transport</keyword>
<evidence type="ECO:0000256" key="1">
    <source>
        <dbReference type="ARBA" id="ARBA00004651"/>
    </source>
</evidence>
<dbReference type="AlphaFoldDB" id="A0A3P3VPE6"/>
<feature type="transmembrane region" description="Helical" evidence="8">
    <location>
        <begin position="132"/>
        <end position="154"/>
    </location>
</feature>
<dbReference type="GO" id="GO:0022857">
    <property type="term" value="F:transmembrane transporter activity"/>
    <property type="evidence" value="ECO:0007669"/>
    <property type="project" value="InterPro"/>
</dbReference>
<evidence type="ECO:0000256" key="7">
    <source>
        <dbReference type="ARBA" id="ARBA00023136"/>
    </source>
</evidence>
<dbReference type="PROSITE" id="PS50850">
    <property type="entry name" value="MFS"/>
    <property type="match status" value="1"/>
</dbReference>
<dbReference type="Pfam" id="PF07690">
    <property type="entry name" value="MFS_1"/>
    <property type="match status" value="1"/>
</dbReference>
<sequence>MIEARTPQFWRSTLALSLGSFMVFANIYTTQPMLPSFSETFGVSPLVASWSLSLTTLMLACSLLVYGPLSDAIGRRGLMLVSLGGVLLLTLALGFVEEFETLLWLRVVQGFLLGGLPAIAIAYMGDEYSKPALGVAVGIYISGNTLGGIGGRLVGGFMTDLAGWQSAFWVMSLISLVCLSLLLWLLPPSRHFTPKPFRLCGVLGDMGRHLRNPVLLLAYLIGGLNFFIFINQYSYVTFLLSAEPYLLSASFLGMLFLCYLSGTFASALSGRIARGLPQPLCMLMGIAIFMCGTLVTLIPSLWAILGGLLINSFGFFFCHSMASSWVSHNAAFARGSASSLYLVFYYVGASSGGFYLEPFWQQSGWSGVVLGSLLVLALTAAMALRLWLRPASTEVMLERVEPPGPRRSGPHSACAR</sequence>
<feature type="transmembrane region" description="Helical" evidence="8">
    <location>
        <begin position="9"/>
        <end position="28"/>
    </location>
</feature>
<evidence type="ECO:0000256" key="8">
    <source>
        <dbReference type="SAM" id="Phobius"/>
    </source>
</evidence>
<dbReference type="PANTHER" id="PTHR43271">
    <property type="entry name" value="BLL2771 PROTEIN"/>
    <property type="match status" value="1"/>
</dbReference>
<feature type="transmembrane region" description="Helical" evidence="8">
    <location>
        <begin position="102"/>
        <end position="125"/>
    </location>
</feature>
<keyword evidence="5 8" id="KW-0812">Transmembrane</keyword>
<dbReference type="InterPro" id="IPR036259">
    <property type="entry name" value="MFS_trans_sf"/>
</dbReference>
<feature type="transmembrane region" description="Helical" evidence="8">
    <location>
        <begin position="166"/>
        <end position="186"/>
    </location>
</feature>
<dbReference type="RefSeq" id="WP_125014722.1">
    <property type="nucleotide sequence ID" value="NZ_QWEZ01000001.1"/>
</dbReference>
<dbReference type="Gene3D" id="1.20.1250.20">
    <property type="entry name" value="MFS general substrate transporter like domains"/>
    <property type="match status" value="1"/>
</dbReference>
<comment type="subcellular location">
    <subcellularLocation>
        <location evidence="1">Cell membrane</location>
        <topology evidence="1">Multi-pass membrane protein</topology>
    </subcellularLocation>
</comment>
<accession>A0A3P3VPE6</accession>
<keyword evidence="7 8" id="KW-0472">Membrane</keyword>
<dbReference type="Proteomes" id="UP000280792">
    <property type="component" value="Unassembled WGS sequence"/>
</dbReference>
<feature type="transmembrane region" description="Helical" evidence="8">
    <location>
        <begin position="280"/>
        <end position="302"/>
    </location>
</feature>
<feature type="transmembrane region" description="Helical" evidence="8">
    <location>
        <begin position="214"/>
        <end position="233"/>
    </location>
</feature>
<dbReference type="EMBL" id="QWEZ01000001">
    <property type="protein sequence ID" value="RRJ84294.1"/>
    <property type="molecule type" value="Genomic_DNA"/>
</dbReference>
<feature type="transmembrane region" description="Helical" evidence="8">
    <location>
        <begin position="308"/>
        <end position="327"/>
    </location>
</feature>
<feature type="transmembrane region" description="Helical" evidence="8">
    <location>
        <begin position="48"/>
        <end position="66"/>
    </location>
</feature>
<keyword evidence="6 8" id="KW-1133">Transmembrane helix</keyword>
<comment type="similarity">
    <text evidence="2">Belongs to the major facilitator superfamily.</text>
</comment>
<protein>
    <submittedName>
        <fullName evidence="10">MFS transporter</fullName>
    </submittedName>
</protein>
<reference evidence="10 11" key="2">
    <citation type="submission" date="2018-12" db="EMBL/GenBank/DDBJ databases">
        <title>Simiduia agarivorans gen. nov., sp. nov., a marine, agarolytic bacterium isolated from shallow coastal water from Keelung, Taiwan.</title>
        <authorList>
            <person name="Shieh W.Y."/>
        </authorList>
    </citation>
    <scope>NUCLEOTIDE SEQUENCE [LARGE SCALE GENOMIC DNA]</scope>
    <source>
        <strain evidence="10 11">GTF-13</strain>
    </source>
</reference>
<proteinExistence type="inferred from homology"/>
<comment type="caution">
    <text evidence="10">The sequence shown here is derived from an EMBL/GenBank/DDBJ whole genome shotgun (WGS) entry which is preliminary data.</text>
</comment>
<feature type="transmembrane region" description="Helical" evidence="8">
    <location>
        <begin position="368"/>
        <end position="388"/>
    </location>
</feature>
<feature type="transmembrane region" description="Helical" evidence="8">
    <location>
        <begin position="78"/>
        <end position="96"/>
    </location>
</feature>
<feature type="domain" description="Major facilitator superfamily (MFS) profile" evidence="9">
    <location>
        <begin position="12"/>
        <end position="389"/>
    </location>
</feature>
<keyword evidence="4" id="KW-1003">Cell membrane</keyword>
<gene>
    <name evidence="10" type="ORF">D0544_04080</name>
</gene>
<dbReference type="GO" id="GO:0005886">
    <property type="term" value="C:plasma membrane"/>
    <property type="evidence" value="ECO:0007669"/>
    <property type="project" value="UniProtKB-SubCell"/>
</dbReference>
<feature type="transmembrane region" description="Helical" evidence="8">
    <location>
        <begin position="245"/>
        <end position="268"/>
    </location>
</feature>
<dbReference type="CDD" id="cd17324">
    <property type="entry name" value="MFS_NepI_like"/>
    <property type="match status" value="1"/>
</dbReference>
<dbReference type="PANTHER" id="PTHR43271:SF1">
    <property type="entry name" value="INNER MEMBRANE TRANSPORT PROTEIN YNFM"/>
    <property type="match status" value="1"/>
</dbReference>
<evidence type="ECO:0000313" key="10">
    <source>
        <dbReference type="EMBL" id="RRJ84294.1"/>
    </source>
</evidence>
<reference evidence="10 11" key="1">
    <citation type="submission" date="2018-08" db="EMBL/GenBank/DDBJ databases">
        <authorList>
            <person name="Khan S.A."/>
        </authorList>
    </citation>
    <scope>NUCLEOTIDE SEQUENCE [LARGE SCALE GENOMIC DNA]</scope>
    <source>
        <strain evidence="10 11">GTF-13</strain>
    </source>
</reference>
<keyword evidence="11" id="KW-1185">Reference proteome</keyword>
<name>A0A3P3VPE6_9GAMM</name>
<feature type="transmembrane region" description="Helical" evidence="8">
    <location>
        <begin position="339"/>
        <end position="356"/>
    </location>
</feature>
<evidence type="ECO:0000256" key="3">
    <source>
        <dbReference type="ARBA" id="ARBA00022448"/>
    </source>
</evidence>
<organism evidence="10 11">
    <name type="scientific">Aestuariirhabdus litorea</name>
    <dbReference type="NCBI Taxonomy" id="2528527"/>
    <lineage>
        <taxon>Bacteria</taxon>
        <taxon>Pseudomonadati</taxon>
        <taxon>Pseudomonadota</taxon>
        <taxon>Gammaproteobacteria</taxon>
        <taxon>Oceanospirillales</taxon>
        <taxon>Aestuariirhabdaceae</taxon>
        <taxon>Aestuariirhabdus</taxon>
    </lineage>
</organism>
<dbReference type="InterPro" id="IPR011701">
    <property type="entry name" value="MFS"/>
</dbReference>